<name>M7P0S3_9BACT</name>
<dbReference type="InterPro" id="IPR016039">
    <property type="entry name" value="Thiolase-like"/>
</dbReference>
<evidence type="ECO:0000256" key="2">
    <source>
        <dbReference type="ARBA" id="ARBA00022679"/>
    </source>
</evidence>
<dbReference type="Gene3D" id="3.40.47.10">
    <property type="match status" value="1"/>
</dbReference>
<evidence type="ECO:0000259" key="3">
    <source>
        <dbReference type="Pfam" id="PF02797"/>
    </source>
</evidence>
<sequence length="94" mass="10398">MPDVKQETALFAIHPGGRRILEATEQALGLQREDNRFSYAVLQEYGNMSSATVLFVLKALWQEAGKKENNTPIISFAFGPGLTLESMLLRTKAA</sequence>
<proteinExistence type="inferred from homology"/>
<dbReference type="STRING" id="1279009.ADICEAN_00713"/>
<keyword evidence="5" id="KW-1185">Reference proteome</keyword>
<dbReference type="GO" id="GO:0016747">
    <property type="term" value="F:acyltransferase activity, transferring groups other than amino-acyl groups"/>
    <property type="evidence" value="ECO:0007669"/>
    <property type="project" value="InterPro"/>
</dbReference>
<dbReference type="PANTHER" id="PTHR11877">
    <property type="entry name" value="HYDROXYMETHYLGLUTARYL-COA SYNTHASE"/>
    <property type="match status" value="1"/>
</dbReference>
<dbReference type="SUPFAM" id="SSF53901">
    <property type="entry name" value="Thiolase-like"/>
    <property type="match status" value="1"/>
</dbReference>
<dbReference type="GO" id="GO:0030639">
    <property type="term" value="P:polyketide biosynthetic process"/>
    <property type="evidence" value="ECO:0007669"/>
    <property type="project" value="TreeGrafter"/>
</dbReference>
<organism evidence="4 5">
    <name type="scientific">Cesiribacter andamanensis AMV16</name>
    <dbReference type="NCBI Taxonomy" id="1279009"/>
    <lineage>
        <taxon>Bacteria</taxon>
        <taxon>Pseudomonadati</taxon>
        <taxon>Bacteroidota</taxon>
        <taxon>Cytophagia</taxon>
        <taxon>Cytophagales</taxon>
        <taxon>Cesiribacteraceae</taxon>
        <taxon>Cesiribacter</taxon>
    </lineage>
</organism>
<dbReference type="AlphaFoldDB" id="M7P0S3"/>
<dbReference type="Pfam" id="PF02797">
    <property type="entry name" value="Chal_sti_synt_C"/>
    <property type="match status" value="1"/>
</dbReference>
<evidence type="ECO:0000313" key="5">
    <source>
        <dbReference type="Proteomes" id="UP000011910"/>
    </source>
</evidence>
<gene>
    <name evidence="4" type="ORF">ADICEAN_00713</name>
</gene>
<dbReference type="Proteomes" id="UP000011910">
    <property type="component" value="Unassembled WGS sequence"/>
</dbReference>
<keyword evidence="4" id="KW-0012">Acyltransferase</keyword>
<dbReference type="InterPro" id="IPR012328">
    <property type="entry name" value="Chalcone/stilbene_synt_C"/>
</dbReference>
<feature type="domain" description="Chalcone/stilbene synthase C-terminal" evidence="3">
    <location>
        <begin position="10"/>
        <end position="91"/>
    </location>
</feature>
<dbReference type="PANTHER" id="PTHR11877:SF46">
    <property type="entry name" value="TYPE III POLYKETIDE SYNTHASE A"/>
    <property type="match status" value="1"/>
</dbReference>
<reference evidence="4 5" key="1">
    <citation type="journal article" date="2013" name="Genome Announc.">
        <title>Draft Genome Sequence of Cesiribacter andamanensis Strain AMV16T, Isolated from a Soil Sample from a Mud Volcano in the Andaman Islands, India.</title>
        <authorList>
            <person name="Shivaji S."/>
            <person name="Ara S."/>
            <person name="Begum Z."/>
            <person name="Srinivas T.N."/>
            <person name="Singh A."/>
            <person name="Kumar Pinnaka A."/>
        </authorList>
    </citation>
    <scope>NUCLEOTIDE SEQUENCE [LARGE SCALE GENOMIC DNA]</scope>
    <source>
        <strain evidence="4 5">AMV16</strain>
    </source>
</reference>
<evidence type="ECO:0000256" key="1">
    <source>
        <dbReference type="ARBA" id="ARBA00005531"/>
    </source>
</evidence>
<evidence type="ECO:0000313" key="4">
    <source>
        <dbReference type="EMBL" id="EMR04189.1"/>
    </source>
</evidence>
<dbReference type="InterPro" id="IPR011141">
    <property type="entry name" value="Polyketide_synthase_type-III"/>
</dbReference>
<dbReference type="PATRIC" id="fig|1279009.4.peg.727"/>
<dbReference type="EMBL" id="AODQ01000010">
    <property type="protein sequence ID" value="EMR04189.1"/>
    <property type="molecule type" value="Genomic_DNA"/>
</dbReference>
<comment type="similarity">
    <text evidence="1">Belongs to the thiolase-like superfamily. Chalcone/stilbene synthases family.</text>
</comment>
<dbReference type="EC" id="2.3.1.-" evidence="4"/>
<dbReference type="OrthoDB" id="9786288at2"/>
<comment type="caution">
    <text evidence="4">The sequence shown here is derived from an EMBL/GenBank/DDBJ whole genome shotgun (WGS) entry which is preliminary data.</text>
</comment>
<accession>M7P0S3</accession>
<protein>
    <submittedName>
        <fullName evidence="4">Alpha-pyrone synthesis polyketide synthase-like Pks18</fullName>
        <ecNumber evidence="4">2.3.1.-</ecNumber>
    </submittedName>
</protein>
<keyword evidence="2 4" id="KW-0808">Transferase</keyword>
<dbReference type="eggNOG" id="COG3424">
    <property type="taxonomic scope" value="Bacteria"/>
</dbReference>